<sequence>MKVTNSSTYRQLLTNINRNQKSLQNLYLQNSSGIKFNRASDNPAAILPVLSSRSQITLNERFLSTLGSSADQMASTDTSLGAMENVLQRVKEISVNTINASLSQKDLNVFADEVGELKKQMLDTANAQVDGQYIFSGYSVTDAPFVANPDYEDSRYDEGDRSTWPIIYKGDNNRASLEVAEGEYLDISITGNELFSGIENSNWESPNQPGLKGDSLPSSGPVNPGKPGDILIKTGEKESTIPQSFLTDTGDNYAAKLASLLENPPQKLTGLDGLQNYRTGDSYKLDITSAGSTIPIELNGTPGQEFSLAGLQAELGNKLTPPDPNATSGTLANGVQYDLSTGELLLTSETPGTAIELSETVTDDPSPVISGFISTDGSKVEGLDKLSGLNLGDADTYQLEIESGEETVSIYLDGSADKEFTLAGLQTALGKQLSPAVNPPPKTGTLQNGVTYTLDDISGELTFANSSGKAINLSEKVTDQVSPAIKGFGETRKPNSGLNATVVAASADLGSPSGTAYALDITSGGKAVSIGLDGTPGQEVNIANISMALGKQLSPADATATSGTLSNGVSYDTSSGKLVLTGTENGADLDLSTSLNGAPATTKSHYGRVDIATDSNKKVAISGEGLNGAGLKETELKGSVTTDIFGVLTRLEESLRAGNIDDPDGPGGGVQENLGKIDLAAEQNRRKRSQLGVKASRIAQSTDQREGFLIDVKSTLSRYEDADMIKTLNDLMLQSTALEAALSVSGKISKLSILNYL</sequence>
<dbReference type="InterPro" id="IPR013384">
    <property type="entry name" value="Flagell_FlgL"/>
</dbReference>
<feature type="region of interest" description="Disordered" evidence="1">
    <location>
        <begin position="200"/>
        <end position="225"/>
    </location>
</feature>
<dbReference type="STRING" id="177439.DP2690"/>
<dbReference type="HOGENOM" id="CLU_367913_0_0_7"/>
<protein>
    <submittedName>
        <fullName evidence="3">Related to flagellar hook-associated protein 3 (FlgL)</fullName>
    </submittedName>
</protein>
<proteinExistence type="predicted"/>
<evidence type="ECO:0000313" key="3">
    <source>
        <dbReference type="EMBL" id="CAG37419.1"/>
    </source>
</evidence>
<evidence type="ECO:0000313" key="4">
    <source>
        <dbReference type="Proteomes" id="UP000000602"/>
    </source>
</evidence>
<accession>Q6AJR1</accession>
<keyword evidence="4" id="KW-1185">Reference proteome</keyword>
<dbReference type="Pfam" id="PF00669">
    <property type="entry name" value="Flagellin_N"/>
    <property type="match status" value="1"/>
</dbReference>
<feature type="domain" description="Flagellin N-terminal" evidence="2">
    <location>
        <begin position="9"/>
        <end position="138"/>
    </location>
</feature>
<dbReference type="InterPro" id="IPR001029">
    <property type="entry name" value="Flagellin_N"/>
</dbReference>
<dbReference type="GO" id="GO:0005198">
    <property type="term" value="F:structural molecule activity"/>
    <property type="evidence" value="ECO:0007669"/>
    <property type="project" value="InterPro"/>
</dbReference>
<dbReference type="SUPFAM" id="SSF64518">
    <property type="entry name" value="Phase 1 flagellin"/>
    <property type="match status" value="2"/>
</dbReference>
<dbReference type="KEGG" id="dps:DP2690"/>
<evidence type="ECO:0000256" key="1">
    <source>
        <dbReference type="SAM" id="MobiDB-lite"/>
    </source>
</evidence>
<dbReference type="PANTHER" id="PTHR42792:SF1">
    <property type="entry name" value="FLAGELLAR HOOK-ASSOCIATED PROTEIN 3"/>
    <property type="match status" value="1"/>
</dbReference>
<name>Q6AJR1_DESPS</name>
<dbReference type="OrthoDB" id="9758307at2"/>
<dbReference type="InterPro" id="IPR001492">
    <property type="entry name" value="Flagellin"/>
</dbReference>
<organism evidence="3 4">
    <name type="scientific">Desulfotalea psychrophila (strain LSv54 / DSM 12343)</name>
    <dbReference type="NCBI Taxonomy" id="177439"/>
    <lineage>
        <taxon>Bacteria</taxon>
        <taxon>Pseudomonadati</taxon>
        <taxon>Thermodesulfobacteriota</taxon>
        <taxon>Desulfobulbia</taxon>
        <taxon>Desulfobulbales</taxon>
        <taxon>Desulfocapsaceae</taxon>
        <taxon>Desulfotalea</taxon>
    </lineage>
</organism>
<dbReference type="GO" id="GO:0009424">
    <property type="term" value="C:bacterial-type flagellum hook"/>
    <property type="evidence" value="ECO:0007669"/>
    <property type="project" value="InterPro"/>
</dbReference>
<gene>
    <name evidence="3" type="ordered locus">DP2690</name>
</gene>
<reference evidence="4" key="1">
    <citation type="journal article" date="2004" name="Environ. Microbiol.">
        <title>The genome of Desulfotalea psychrophila, a sulfate-reducing bacterium from permanently cold Arctic sediments.</title>
        <authorList>
            <person name="Rabus R."/>
            <person name="Ruepp A."/>
            <person name="Frickey T."/>
            <person name="Rattei T."/>
            <person name="Fartmann B."/>
            <person name="Stark M."/>
            <person name="Bauer M."/>
            <person name="Zibat A."/>
            <person name="Lombardot T."/>
            <person name="Becker I."/>
            <person name="Amann J."/>
            <person name="Gellner K."/>
            <person name="Teeling H."/>
            <person name="Leuschner W.D."/>
            <person name="Gloeckner F.-O."/>
            <person name="Lupas A.N."/>
            <person name="Amann R."/>
            <person name="Klenk H.-P."/>
        </authorList>
    </citation>
    <scope>NUCLEOTIDE SEQUENCE [LARGE SCALE GENOMIC DNA]</scope>
    <source>
        <strain evidence="4">DSM 12343 / LSv54</strain>
    </source>
</reference>
<dbReference type="eggNOG" id="COG1344">
    <property type="taxonomic scope" value="Bacteria"/>
</dbReference>
<dbReference type="RefSeq" id="WP_011189931.1">
    <property type="nucleotide sequence ID" value="NC_006138.1"/>
</dbReference>
<keyword evidence="3" id="KW-0282">Flagellum</keyword>
<evidence type="ECO:0000259" key="2">
    <source>
        <dbReference type="Pfam" id="PF00669"/>
    </source>
</evidence>
<dbReference type="GO" id="GO:0071973">
    <property type="term" value="P:bacterial-type flagellum-dependent cell motility"/>
    <property type="evidence" value="ECO:0007669"/>
    <property type="project" value="InterPro"/>
</dbReference>
<dbReference type="PANTHER" id="PTHR42792">
    <property type="entry name" value="FLAGELLIN"/>
    <property type="match status" value="1"/>
</dbReference>
<keyword evidence="3" id="KW-0969">Cilium</keyword>
<dbReference type="Gene3D" id="1.20.1330.10">
    <property type="entry name" value="f41 fragment of flagellin, N-terminal domain"/>
    <property type="match status" value="2"/>
</dbReference>
<dbReference type="EMBL" id="CR522870">
    <property type="protein sequence ID" value="CAG37419.1"/>
    <property type="molecule type" value="Genomic_DNA"/>
</dbReference>
<dbReference type="NCBIfam" id="TIGR02550">
    <property type="entry name" value="flagell_flgL"/>
    <property type="match status" value="1"/>
</dbReference>
<dbReference type="AlphaFoldDB" id="Q6AJR1"/>
<keyword evidence="3" id="KW-0966">Cell projection</keyword>
<dbReference type="Proteomes" id="UP000000602">
    <property type="component" value="Chromosome"/>
</dbReference>